<evidence type="ECO:0000313" key="3">
    <source>
        <dbReference type="Proteomes" id="UP001589590"/>
    </source>
</evidence>
<feature type="signal peptide" evidence="1">
    <location>
        <begin position="1"/>
        <end position="18"/>
    </location>
</feature>
<feature type="chain" id="PRO_5045808400" evidence="1">
    <location>
        <begin position="19"/>
        <end position="129"/>
    </location>
</feature>
<name>A0ABV5GWE8_9FLAO</name>
<dbReference type="Gene3D" id="2.60.40.1120">
    <property type="entry name" value="Carboxypeptidase-like, regulatory domain"/>
    <property type="match status" value="1"/>
</dbReference>
<reference evidence="2 3" key="1">
    <citation type="submission" date="2024-09" db="EMBL/GenBank/DDBJ databases">
        <authorList>
            <person name="Sun Q."/>
            <person name="Mori K."/>
        </authorList>
    </citation>
    <scope>NUCLEOTIDE SEQUENCE [LARGE SCALE GENOMIC DNA]</scope>
    <source>
        <strain evidence="2 3">CECT 8300</strain>
    </source>
</reference>
<evidence type="ECO:0000313" key="2">
    <source>
        <dbReference type="EMBL" id="MFB9103969.1"/>
    </source>
</evidence>
<gene>
    <name evidence="2" type="ORF">ACFFU1_03580</name>
</gene>
<keyword evidence="3" id="KW-1185">Reference proteome</keyword>
<keyword evidence="1" id="KW-0732">Signal</keyword>
<accession>A0ABV5GWE8</accession>
<dbReference type="SUPFAM" id="SSF49452">
    <property type="entry name" value="Starch-binding domain-like"/>
    <property type="match status" value="1"/>
</dbReference>
<sequence>MKHLFLIFAFLISATSFAQDNVSISGNILDLESNQAPLELATITIKETGAKTVTDKNGSFKFEHLQAGTYNVSLSFVGYESKTIAVNVVDNRITTINETLGANTLSLDDLMAAFANSKTAETSSVTASN</sequence>
<dbReference type="RefSeq" id="WP_290269936.1">
    <property type="nucleotide sequence ID" value="NZ_JAUFQP010000007.1"/>
</dbReference>
<protein>
    <submittedName>
        <fullName evidence="2">Carboxypeptidase-like regulatory domain-containing protein</fullName>
    </submittedName>
</protein>
<organism evidence="2 3">
    <name type="scientific">Algibacter miyuki</name>
    <dbReference type="NCBI Taxonomy" id="1306933"/>
    <lineage>
        <taxon>Bacteria</taxon>
        <taxon>Pseudomonadati</taxon>
        <taxon>Bacteroidota</taxon>
        <taxon>Flavobacteriia</taxon>
        <taxon>Flavobacteriales</taxon>
        <taxon>Flavobacteriaceae</taxon>
        <taxon>Algibacter</taxon>
    </lineage>
</organism>
<dbReference type="Proteomes" id="UP001589590">
    <property type="component" value="Unassembled WGS sequence"/>
</dbReference>
<evidence type="ECO:0000256" key="1">
    <source>
        <dbReference type="SAM" id="SignalP"/>
    </source>
</evidence>
<proteinExistence type="predicted"/>
<dbReference type="Pfam" id="PF13715">
    <property type="entry name" value="CarbopepD_reg_2"/>
    <property type="match status" value="1"/>
</dbReference>
<comment type="caution">
    <text evidence="2">The sequence shown here is derived from an EMBL/GenBank/DDBJ whole genome shotgun (WGS) entry which is preliminary data.</text>
</comment>
<dbReference type="InterPro" id="IPR013784">
    <property type="entry name" value="Carb-bd-like_fold"/>
</dbReference>
<dbReference type="EMBL" id="JBHMFA010000001">
    <property type="protein sequence ID" value="MFB9103969.1"/>
    <property type="molecule type" value="Genomic_DNA"/>
</dbReference>